<sequence>MTEEVALDQMTKVRCVNEPGEDALLVTDKKAVIMAQVEAQVEAPVEAQVEARDDRDSGEDGQLMTTDPYTFEDTDSEDGI</sequence>
<gene>
    <name evidence="2" type="ORF">THAOC_23879</name>
</gene>
<organism evidence="2 3">
    <name type="scientific">Thalassiosira oceanica</name>
    <name type="common">Marine diatom</name>
    <dbReference type="NCBI Taxonomy" id="159749"/>
    <lineage>
        <taxon>Eukaryota</taxon>
        <taxon>Sar</taxon>
        <taxon>Stramenopiles</taxon>
        <taxon>Ochrophyta</taxon>
        <taxon>Bacillariophyta</taxon>
        <taxon>Coscinodiscophyceae</taxon>
        <taxon>Thalassiosirophycidae</taxon>
        <taxon>Thalassiosirales</taxon>
        <taxon>Thalassiosiraceae</taxon>
        <taxon>Thalassiosira</taxon>
    </lineage>
</organism>
<accession>K0RV23</accession>
<comment type="caution">
    <text evidence="2">The sequence shown here is derived from an EMBL/GenBank/DDBJ whole genome shotgun (WGS) entry which is preliminary data.</text>
</comment>
<proteinExistence type="predicted"/>
<evidence type="ECO:0000256" key="1">
    <source>
        <dbReference type="SAM" id="MobiDB-lite"/>
    </source>
</evidence>
<feature type="compositionally biased region" description="Acidic residues" evidence="1">
    <location>
        <begin position="70"/>
        <end position="80"/>
    </location>
</feature>
<feature type="region of interest" description="Disordered" evidence="1">
    <location>
        <begin position="44"/>
        <end position="80"/>
    </location>
</feature>
<reference evidence="2 3" key="1">
    <citation type="journal article" date="2012" name="Genome Biol.">
        <title>Genome and low-iron response of an oceanic diatom adapted to chronic iron limitation.</title>
        <authorList>
            <person name="Lommer M."/>
            <person name="Specht M."/>
            <person name="Roy A.S."/>
            <person name="Kraemer L."/>
            <person name="Andreson R."/>
            <person name="Gutowska M.A."/>
            <person name="Wolf J."/>
            <person name="Bergner S.V."/>
            <person name="Schilhabel M.B."/>
            <person name="Klostermeier U.C."/>
            <person name="Beiko R.G."/>
            <person name="Rosenstiel P."/>
            <person name="Hippler M."/>
            <person name="Laroche J."/>
        </authorList>
    </citation>
    <scope>NUCLEOTIDE SEQUENCE [LARGE SCALE GENOMIC DNA]</scope>
    <source>
        <strain evidence="2 3">CCMP1005</strain>
    </source>
</reference>
<protein>
    <submittedName>
        <fullName evidence="2">Uncharacterized protein</fullName>
    </submittedName>
</protein>
<dbReference type="EMBL" id="AGNL01031971">
    <property type="protein sequence ID" value="EJK56274.1"/>
    <property type="molecule type" value="Genomic_DNA"/>
</dbReference>
<evidence type="ECO:0000313" key="3">
    <source>
        <dbReference type="Proteomes" id="UP000266841"/>
    </source>
</evidence>
<dbReference type="Proteomes" id="UP000266841">
    <property type="component" value="Unassembled WGS sequence"/>
</dbReference>
<evidence type="ECO:0000313" key="2">
    <source>
        <dbReference type="EMBL" id="EJK56274.1"/>
    </source>
</evidence>
<name>K0RV23_THAOC</name>
<dbReference type="AlphaFoldDB" id="K0RV23"/>
<feature type="non-terminal residue" evidence="2">
    <location>
        <position position="80"/>
    </location>
</feature>
<keyword evidence="3" id="KW-1185">Reference proteome</keyword>